<accession>A0A183E6D4</accession>
<organism evidence="2">
    <name type="scientific">Gongylonema pulchrum</name>
    <dbReference type="NCBI Taxonomy" id="637853"/>
    <lineage>
        <taxon>Eukaryota</taxon>
        <taxon>Metazoa</taxon>
        <taxon>Ecdysozoa</taxon>
        <taxon>Nematoda</taxon>
        <taxon>Chromadorea</taxon>
        <taxon>Rhabditida</taxon>
        <taxon>Spirurina</taxon>
        <taxon>Spiruromorpha</taxon>
        <taxon>Spiruroidea</taxon>
        <taxon>Gongylonematidae</taxon>
        <taxon>Gongylonema</taxon>
    </lineage>
</organism>
<protein>
    <submittedName>
        <fullName evidence="2">Sulfate_transp domain-containing protein</fullName>
    </submittedName>
</protein>
<name>A0A183E6D4_9BILA</name>
<reference evidence="2" key="1">
    <citation type="submission" date="2016-06" db="UniProtKB">
        <authorList>
            <consortium name="WormBaseParasite"/>
        </authorList>
    </citation>
    <scope>IDENTIFICATION</scope>
</reference>
<sequence length="84" mass="8902">LLFCLPFYPLLIPITSAVFGLIAAFHALFLRSPNRVDFVLQCCSTTLGSLLMAISVTEAFCGVGEFPDDGDDDGDQNAGTALTS</sequence>
<keyword evidence="1" id="KW-0472">Membrane</keyword>
<dbReference type="WBParaSite" id="GPUH_0001654701-mRNA-1">
    <property type="protein sequence ID" value="GPUH_0001654701-mRNA-1"/>
    <property type="gene ID" value="GPUH_0001654701"/>
</dbReference>
<dbReference type="AlphaFoldDB" id="A0A183E6D4"/>
<proteinExistence type="predicted"/>
<keyword evidence="1" id="KW-0812">Transmembrane</keyword>
<keyword evidence="1" id="KW-1133">Transmembrane helix</keyword>
<evidence type="ECO:0000256" key="1">
    <source>
        <dbReference type="SAM" id="Phobius"/>
    </source>
</evidence>
<feature type="transmembrane region" description="Helical" evidence="1">
    <location>
        <begin position="6"/>
        <end position="30"/>
    </location>
</feature>
<evidence type="ECO:0000313" key="2">
    <source>
        <dbReference type="WBParaSite" id="GPUH_0001654701-mRNA-1"/>
    </source>
</evidence>